<gene>
    <name evidence="4" type="ORF">HMPREF0083_05523</name>
</gene>
<name>U1Y4Z2_ANEAE</name>
<dbReference type="Pfam" id="PF08943">
    <property type="entry name" value="CsiD"/>
    <property type="match status" value="1"/>
</dbReference>
<evidence type="ECO:0000313" key="5">
    <source>
        <dbReference type="Proteomes" id="UP000016511"/>
    </source>
</evidence>
<keyword evidence="2" id="KW-0560">Oxidoreductase</keyword>
<dbReference type="EMBL" id="AWSJ01000341">
    <property type="protein sequence ID" value="ERI05961.1"/>
    <property type="molecule type" value="Genomic_DNA"/>
</dbReference>
<dbReference type="InterPro" id="IPR042098">
    <property type="entry name" value="TauD-like_sf"/>
</dbReference>
<organism evidence="4 5">
    <name type="scientific">Aneurinibacillus aneurinilyticus ATCC 12856</name>
    <dbReference type="NCBI Taxonomy" id="649747"/>
    <lineage>
        <taxon>Bacteria</taxon>
        <taxon>Bacillati</taxon>
        <taxon>Bacillota</taxon>
        <taxon>Bacilli</taxon>
        <taxon>Bacillales</taxon>
        <taxon>Paenibacillaceae</taxon>
        <taxon>Aneurinibacillus group</taxon>
        <taxon>Aneurinibacillus</taxon>
    </lineage>
</organism>
<evidence type="ECO:0008006" key="6">
    <source>
        <dbReference type="Google" id="ProtNLM"/>
    </source>
</evidence>
<keyword evidence="1" id="KW-0479">Metal-binding</keyword>
<dbReference type="GO" id="GO:0050498">
    <property type="term" value="F:oxidoreductase activity, acting on paired donors, with incorporation or reduction of molecular oxygen, with 2-oxoglutarate as one donor, and the other dehydrogenated"/>
    <property type="evidence" value="ECO:0007669"/>
    <property type="project" value="InterPro"/>
</dbReference>
<dbReference type="InterPro" id="IPR015038">
    <property type="entry name" value="GlaH"/>
</dbReference>
<dbReference type="HOGENOM" id="CLU_075277_0_0_9"/>
<keyword evidence="3" id="KW-0408">Iron</keyword>
<evidence type="ECO:0000256" key="1">
    <source>
        <dbReference type="ARBA" id="ARBA00022723"/>
    </source>
</evidence>
<evidence type="ECO:0000256" key="2">
    <source>
        <dbReference type="ARBA" id="ARBA00023002"/>
    </source>
</evidence>
<accession>U1Y4Z2</accession>
<dbReference type="AlphaFoldDB" id="U1Y4Z2"/>
<reference evidence="4 5" key="1">
    <citation type="submission" date="2013-08" db="EMBL/GenBank/DDBJ databases">
        <authorList>
            <person name="Weinstock G."/>
            <person name="Sodergren E."/>
            <person name="Wylie T."/>
            <person name="Fulton L."/>
            <person name="Fulton R."/>
            <person name="Fronick C."/>
            <person name="O'Laughlin M."/>
            <person name="Godfrey J."/>
            <person name="Miner T."/>
            <person name="Herter B."/>
            <person name="Appelbaum E."/>
            <person name="Cordes M."/>
            <person name="Lek S."/>
            <person name="Wollam A."/>
            <person name="Pepin K.H."/>
            <person name="Palsikar V.B."/>
            <person name="Mitreva M."/>
            <person name="Wilson R.K."/>
        </authorList>
    </citation>
    <scope>NUCLEOTIDE SEQUENCE [LARGE SCALE GENOMIC DNA]</scope>
    <source>
        <strain evidence="4 5">ATCC 12856</strain>
    </source>
</reference>
<dbReference type="Proteomes" id="UP000016511">
    <property type="component" value="Unassembled WGS sequence"/>
</dbReference>
<comment type="caution">
    <text evidence="4">The sequence shown here is derived from an EMBL/GenBank/DDBJ whole genome shotgun (WGS) entry which is preliminary data.</text>
</comment>
<keyword evidence="5" id="KW-1185">Reference proteome</keyword>
<dbReference type="Gene3D" id="3.60.130.10">
    <property type="entry name" value="Clavaminate synthase-like"/>
    <property type="match status" value="1"/>
</dbReference>
<evidence type="ECO:0000256" key="3">
    <source>
        <dbReference type="ARBA" id="ARBA00023004"/>
    </source>
</evidence>
<evidence type="ECO:0000313" key="4">
    <source>
        <dbReference type="EMBL" id="ERI05961.1"/>
    </source>
</evidence>
<dbReference type="eggNOG" id="ENOG502Z8GB">
    <property type="taxonomic scope" value="Bacteria"/>
</dbReference>
<protein>
    <recommendedName>
        <fullName evidence="6">Protein CsiD</fullName>
    </recommendedName>
</protein>
<dbReference type="STRING" id="649747.HMPREF0083_05523"/>
<dbReference type="PATRIC" id="fig|649747.3.peg.4966"/>
<sequence>MEEEPSMATATETKVEMKYVTKQPGYEIMPHPQHKRMYHIQLNNELLQQFFASCKEESEQSLQYVPYSRQILSHRFRELFGESFMQNIRNIVIERETGGFTIGVQGQTEDRGEFVKFATALTHLIGIPNFDAMTGTFYARFTVNDTDNSDSYLRQAYRLFTLHTDGTFVDEPTDWLLMMKMDEKNAVGGESRLLHLDDWEDLDKFSNHPLASTKITYKAPPSKNVQQTVQRETFFDINNKPCICFIDQFAYPETIEQAIYLKEMSESLENSPATHALKLPIGDLVILNNTFWMHGRAAFEKHPELHRELMRQRGCFSRV</sequence>
<dbReference type="GO" id="GO:0005506">
    <property type="term" value="F:iron ion binding"/>
    <property type="evidence" value="ECO:0007669"/>
    <property type="project" value="InterPro"/>
</dbReference>
<dbReference type="NCBIfam" id="NF002814">
    <property type="entry name" value="PRK02963.1"/>
    <property type="match status" value="1"/>
</dbReference>
<dbReference type="SUPFAM" id="SSF51197">
    <property type="entry name" value="Clavaminate synthase-like"/>
    <property type="match status" value="1"/>
</dbReference>
<proteinExistence type="predicted"/>